<protein>
    <submittedName>
        <fullName evidence="1">BREX-1 system phosphatase PglZ type A</fullName>
    </submittedName>
</protein>
<dbReference type="Proteomes" id="UP000727506">
    <property type="component" value="Unassembled WGS sequence"/>
</dbReference>
<proteinExistence type="predicted"/>
<evidence type="ECO:0000313" key="1">
    <source>
        <dbReference type="EMBL" id="MBS6940907.1"/>
    </source>
</evidence>
<dbReference type="InterPro" id="IPR017850">
    <property type="entry name" value="Alkaline_phosphatase_core_sf"/>
</dbReference>
<dbReference type="Pfam" id="PF08665">
    <property type="entry name" value="PglZ"/>
    <property type="match status" value="1"/>
</dbReference>
<dbReference type="InterPro" id="IPR014060">
    <property type="entry name" value="PglZ"/>
</dbReference>
<dbReference type="AlphaFoldDB" id="A0A943YZ06"/>
<reference evidence="1" key="1">
    <citation type="submission" date="2021-02" db="EMBL/GenBank/DDBJ databases">
        <title>Infant gut strain persistence is associated with maternal origin, phylogeny, and functional potential including surface adhesion and iron acquisition.</title>
        <authorList>
            <person name="Lou Y.C."/>
        </authorList>
    </citation>
    <scope>NUCLEOTIDE SEQUENCE</scope>
    <source>
        <strain evidence="1">L2_039_000G1_dasL2_039_000G1_concoct_11</strain>
    </source>
</reference>
<comment type="caution">
    <text evidence="1">The sequence shown here is derived from an EMBL/GenBank/DDBJ whole genome shotgun (WGS) entry which is preliminary data.</text>
</comment>
<gene>
    <name evidence="1" type="primary">pglZ</name>
    <name evidence="1" type="ORF">KH142_05410</name>
</gene>
<accession>A0A943YZ06</accession>
<sequence>IGLAAGYTGDIADGHALAKHVLITALSQTMPADALLGLEPYIASGNGPVCLTIVRDWMGLPSDGDRRVLYEIARRVEADLRLNMRFKELSLDKLVDSDVFPGINEAILLNLMTAMAQGSDRSEEAKRVCGMRKEMKWYGRVEPYFDCVAAMASMREFYNSHVLHFDFTHPEDVWDAYVGTWWQMDAFYRAFCMAFNRCLRTSNECLDEAVHELSDRANNLYSNWFLKESNACWVQAAQTQWENASCVSGRPVQRLFYNDMVASELAGAKRVVVVVSDALRYEVAHELKDVLESNTQGRAEIEAMQAVFPSETRFGMAALLPHSKLHYDAASDEVLVDGMRAVSTADRARVLQSRRPKSAAIQYADLMRMSRSERKEFAADLELVYVYHNAIDAAGHDSSGRDVFAACDDTIAEMEALVRASVNDLGASRVVITADHGFLYVQNELPEFDQASRHEIQGTLLKLERRFACADADATSDVFIKMGMGSVDDGENTWWAARDCIRIKASGSKNFVHGGVSLQELCVPVVRFRNMRSNAKGFVEKKYADLQLLDTNRRITSNVFNLDFYQKDQVGGKVLPCEYELVLTDAAGNPVSDLRLAHADKASPHEQERKIRVKFTLNPSASWNELDSYYLVARNRQTNDSATLGEFHIHVSFSAFDDFGF</sequence>
<dbReference type="Gene3D" id="3.40.720.10">
    <property type="entry name" value="Alkaline Phosphatase, subunit A"/>
    <property type="match status" value="1"/>
</dbReference>
<dbReference type="EMBL" id="JAGZSV010000083">
    <property type="protein sequence ID" value="MBS6940907.1"/>
    <property type="molecule type" value="Genomic_DNA"/>
</dbReference>
<evidence type="ECO:0000313" key="2">
    <source>
        <dbReference type="Proteomes" id="UP000727506"/>
    </source>
</evidence>
<organism evidence="1 2">
    <name type="scientific">Slackia piriformis</name>
    <dbReference type="NCBI Taxonomy" id="626934"/>
    <lineage>
        <taxon>Bacteria</taxon>
        <taxon>Bacillati</taxon>
        <taxon>Actinomycetota</taxon>
        <taxon>Coriobacteriia</taxon>
        <taxon>Eggerthellales</taxon>
        <taxon>Eggerthellaceae</taxon>
        <taxon>Slackia</taxon>
    </lineage>
</organism>
<dbReference type="NCBIfam" id="TIGR02687">
    <property type="entry name" value="BREX-1 system phosphatase PglZ type A"/>
    <property type="match status" value="1"/>
</dbReference>
<name>A0A943YZ06_9ACTN</name>
<feature type="non-terminal residue" evidence="1">
    <location>
        <position position="1"/>
    </location>
</feature>
<dbReference type="SUPFAM" id="SSF53649">
    <property type="entry name" value="Alkaline phosphatase-like"/>
    <property type="match status" value="1"/>
</dbReference>